<reference evidence="3 4" key="1">
    <citation type="submission" date="2020-01" db="EMBL/GenBank/DDBJ databases">
        <authorList>
            <person name="Kim M.K."/>
        </authorList>
    </citation>
    <scope>NUCLEOTIDE SEQUENCE [LARGE SCALE GENOMIC DNA]</scope>
    <source>
        <strain evidence="3 4">BT213</strain>
    </source>
</reference>
<dbReference type="AlphaFoldDB" id="A0A6B2H779"/>
<comment type="caution">
    <text evidence="3">The sequence shown here is derived from an EMBL/GenBank/DDBJ whole genome shotgun (WGS) entry which is preliminary data.</text>
</comment>
<dbReference type="EMBL" id="JAAEAA010000011">
    <property type="protein sequence ID" value="NDK56287.1"/>
    <property type="molecule type" value="Genomic_DNA"/>
</dbReference>
<gene>
    <name evidence="3" type="ORF">GWO68_10190</name>
</gene>
<evidence type="ECO:0000256" key="1">
    <source>
        <dbReference type="SAM" id="MobiDB-lite"/>
    </source>
</evidence>
<evidence type="ECO:0000256" key="2">
    <source>
        <dbReference type="SAM" id="SignalP"/>
    </source>
</evidence>
<feature type="signal peptide" evidence="2">
    <location>
        <begin position="1"/>
        <end position="22"/>
    </location>
</feature>
<dbReference type="RefSeq" id="WP_162346340.1">
    <property type="nucleotide sequence ID" value="NZ_JAAEAA010000011.1"/>
</dbReference>
<sequence>MKLTSQIAVAALFFGLMSCSDAAKTETNTTTAPAATAPATVIPNQATTPATTVGLNPPHGEPNHRCDIEVGAPLNSPPKPNLSVPAFTPSAPAQQSVAPGTNPPHGQPGHDCGIPVGAPLTKK</sequence>
<keyword evidence="4" id="KW-1185">Reference proteome</keyword>
<feature type="compositionally biased region" description="Low complexity" evidence="1">
    <location>
        <begin position="27"/>
        <end position="40"/>
    </location>
</feature>
<evidence type="ECO:0000313" key="3">
    <source>
        <dbReference type="EMBL" id="NDK56287.1"/>
    </source>
</evidence>
<feature type="chain" id="PRO_5025354591" description="Lipoprotein" evidence="2">
    <location>
        <begin position="23"/>
        <end position="123"/>
    </location>
</feature>
<organism evidence="3 4">
    <name type="scientific">Pontibacter fetidus</name>
    <dbReference type="NCBI Taxonomy" id="2700082"/>
    <lineage>
        <taxon>Bacteria</taxon>
        <taxon>Pseudomonadati</taxon>
        <taxon>Bacteroidota</taxon>
        <taxon>Cytophagia</taxon>
        <taxon>Cytophagales</taxon>
        <taxon>Hymenobacteraceae</taxon>
        <taxon>Pontibacter</taxon>
    </lineage>
</organism>
<protein>
    <recommendedName>
        <fullName evidence="5">Lipoprotein</fullName>
    </recommendedName>
</protein>
<feature type="region of interest" description="Disordered" evidence="1">
    <location>
        <begin position="27"/>
        <end position="123"/>
    </location>
</feature>
<accession>A0A6B2H779</accession>
<evidence type="ECO:0000313" key="4">
    <source>
        <dbReference type="Proteomes" id="UP000478546"/>
    </source>
</evidence>
<dbReference type="PROSITE" id="PS51257">
    <property type="entry name" value="PROKAR_LIPOPROTEIN"/>
    <property type="match status" value="1"/>
</dbReference>
<evidence type="ECO:0008006" key="5">
    <source>
        <dbReference type="Google" id="ProtNLM"/>
    </source>
</evidence>
<dbReference type="Proteomes" id="UP000478546">
    <property type="component" value="Unassembled WGS sequence"/>
</dbReference>
<feature type="compositionally biased region" description="Polar residues" evidence="1">
    <location>
        <begin position="42"/>
        <end position="54"/>
    </location>
</feature>
<keyword evidence="2" id="KW-0732">Signal</keyword>
<name>A0A6B2H779_9BACT</name>
<proteinExistence type="predicted"/>